<gene>
    <name evidence="1" type="ORF">CBR_g40342</name>
</gene>
<protein>
    <submittedName>
        <fullName evidence="1">Uncharacterized protein</fullName>
    </submittedName>
</protein>
<reference evidence="1 2" key="1">
    <citation type="journal article" date="2018" name="Cell">
        <title>The Chara Genome: Secondary Complexity and Implications for Plant Terrestrialization.</title>
        <authorList>
            <person name="Nishiyama T."/>
            <person name="Sakayama H."/>
            <person name="Vries J.D."/>
            <person name="Buschmann H."/>
            <person name="Saint-Marcoux D."/>
            <person name="Ullrich K.K."/>
            <person name="Haas F.B."/>
            <person name="Vanderstraeten L."/>
            <person name="Becker D."/>
            <person name="Lang D."/>
            <person name="Vosolsobe S."/>
            <person name="Rombauts S."/>
            <person name="Wilhelmsson P.K.I."/>
            <person name="Janitza P."/>
            <person name="Kern R."/>
            <person name="Heyl A."/>
            <person name="Rumpler F."/>
            <person name="Villalobos L.I.A.C."/>
            <person name="Clay J.M."/>
            <person name="Skokan R."/>
            <person name="Toyoda A."/>
            <person name="Suzuki Y."/>
            <person name="Kagoshima H."/>
            <person name="Schijlen E."/>
            <person name="Tajeshwar N."/>
            <person name="Catarino B."/>
            <person name="Hetherington A.J."/>
            <person name="Saltykova A."/>
            <person name="Bonnot C."/>
            <person name="Breuninger H."/>
            <person name="Symeonidi A."/>
            <person name="Radhakrishnan G.V."/>
            <person name="Van Nieuwerburgh F."/>
            <person name="Deforce D."/>
            <person name="Chang C."/>
            <person name="Karol K.G."/>
            <person name="Hedrich R."/>
            <person name="Ulvskov P."/>
            <person name="Glockner G."/>
            <person name="Delwiche C.F."/>
            <person name="Petrasek J."/>
            <person name="Van de Peer Y."/>
            <person name="Friml J."/>
            <person name="Beilby M."/>
            <person name="Dolan L."/>
            <person name="Kohara Y."/>
            <person name="Sugano S."/>
            <person name="Fujiyama A."/>
            <person name="Delaux P.-M."/>
            <person name="Quint M."/>
            <person name="TheiBen G."/>
            <person name="Hagemann M."/>
            <person name="Harholt J."/>
            <person name="Dunand C."/>
            <person name="Zachgo S."/>
            <person name="Langdale J."/>
            <person name="Maumus F."/>
            <person name="Straeten D.V.D."/>
            <person name="Gould S.B."/>
            <person name="Rensing S.A."/>
        </authorList>
    </citation>
    <scope>NUCLEOTIDE SEQUENCE [LARGE SCALE GENOMIC DNA]</scope>
    <source>
        <strain evidence="1 2">S276</strain>
    </source>
</reference>
<organism evidence="1 2">
    <name type="scientific">Chara braunii</name>
    <name type="common">Braun's stonewort</name>
    <dbReference type="NCBI Taxonomy" id="69332"/>
    <lineage>
        <taxon>Eukaryota</taxon>
        <taxon>Viridiplantae</taxon>
        <taxon>Streptophyta</taxon>
        <taxon>Charophyceae</taxon>
        <taxon>Charales</taxon>
        <taxon>Characeae</taxon>
        <taxon>Chara</taxon>
    </lineage>
</organism>
<dbReference type="Gramene" id="GBG85614">
    <property type="protein sequence ID" value="GBG85614"/>
    <property type="gene ID" value="CBR_g40342"/>
</dbReference>
<evidence type="ECO:0000313" key="2">
    <source>
        <dbReference type="Proteomes" id="UP000265515"/>
    </source>
</evidence>
<dbReference type="AlphaFoldDB" id="A0A388LTG7"/>
<accession>A0A388LTG7</accession>
<name>A0A388LTG7_CHABU</name>
<evidence type="ECO:0000313" key="1">
    <source>
        <dbReference type="EMBL" id="GBG85614.1"/>
    </source>
</evidence>
<keyword evidence="2" id="KW-1185">Reference proteome</keyword>
<dbReference type="EMBL" id="BFEA01000526">
    <property type="protein sequence ID" value="GBG85614.1"/>
    <property type="molecule type" value="Genomic_DNA"/>
</dbReference>
<proteinExistence type="predicted"/>
<comment type="caution">
    <text evidence="1">The sequence shown here is derived from an EMBL/GenBank/DDBJ whole genome shotgun (WGS) entry which is preliminary data.</text>
</comment>
<sequence length="106" mass="11779">MSHIPELFAQEHADIRFCSGRNICYSLPCDCVLRDDMLCCTILWHAMLVLKGPYHDGNMIICHSFRAGSVDVLDCAAGQTFAILRCASHFCCAVLCFAVLFCPMPC</sequence>
<dbReference type="Proteomes" id="UP000265515">
    <property type="component" value="Unassembled WGS sequence"/>
</dbReference>